<proteinExistence type="predicted"/>
<dbReference type="Pfam" id="PF24664">
    <property type="entry name" value="Monjiviricetes_fusion"/>
    <property type="match status" value="1"/>
</dbReference>
<sequence>MPRHILTCQVTIQQLIDHCGMHSHRSTVAGGFGKYIPHIEAEQCLKAHRFRQLDLKGMGAGVISKLILNGTTEVSATLQGFADANGRCEGVRFAVGSIQYANVVVTAAISIKLQDYVAVADVERNLVTLRSGGVCPYNDVYCFDDVEGEVTSKRHLSSLCSPNRYIVVETEDTVFASKLTKPEEICAQKAWLTEQNRLLEIFLGFGWILLSSYHSNSSKYRHDGSSRGSSTK</sequence>
<dbReference type="EMBL" id="OU892281">
    <property type="protein sequence ID" value="CAG9769479.1"/>
    <property type="molecule type" value="Genomic_DNA"/>
</dbReference>
<name>A0A9N9QQ85_9CUCU</name>
<gene>
    <name evidence="1" type="ORF">CEUTPL_LOCUS9988</name>
</gene>
<evidence type="ECO:0000313" key="2">
    <source>
        <dbReference type="Proteomes" id="UP001152799"/>
    </source>
</evidence>
<dbReference type="OrthoDB" id="6769052at2759"/>
<dbReference type="Proteomes" id="UP001152799">
    <property type="component" value="Chromosome 5"/>
</dbReference>
<reference evidence="1" key="1">
    <citation type="submission" date="2022-01" db="EMBL/GenBank/DDBJ databases">
        <authorList>
            <person name="King R."/>
        </authorList>
    </citation>
    <scope>NUCLEOTIDE SEQUENCE</scope>
</reference>
<evidence type="ECO:0000313" key="1">
    <source>
        <dbReference type="EMBL" id="CAG9769479.1"/>
    </source>
</evidence>
<dbReference type="AlphaFoldDB" id="A0A9N9QQ85"/>
<organism evidence="1 2">
    <name type="scientific">Ceutorhynchus assimilis</name>
    <name type="common">cabbage seed weevil</name>
    <dbReference type="NCBI Taxonomy" id="467358"/>
    <lineage>
        <taxon>Eukaryota</taxon>
        <taxon>Metazoa</taxon>
        <taxon>Ecdysozoa</taxon>
        <taxon>Arthropoda</taxon>
        <taxon>Hexapoda</taxon>
        <taxon>Insecta</taxon>
        <taxon>Pterygota</taxon>
        <taxon>Neoptera</taxon>
        <taxon>Endopterygota</taxon>
        <taxon>Coleoptera</taxon>
        <taxon>Polyphaga</taxon>
        <taxon>Cucujiformia</taxon>
        <taxon>Curculionidae</taxon>
        <taxon>Ceutorhynchinae</taxon>
        <taxon>Ceutorhynchus</taxon>
    </lineage>
</organism>
<protein>
    <submittedName>
        <fullName evidence="1">Uncharacterized protein</fullName>
    </submittedName>
</protein>
<keyword evidence="2" id="KW-1185">Reference proteome</keyword>
<accession>A0A9N9QQ85</accession>